<dbReference type="RefSeq" id="WP_120085961.1">
    <property type="nucleotide sequence ID" value="NZ_QMDW01000025.1"/>
</dbReference>
<reference evidence="2 3" key="1">
    <citation type="submission" date="2018-06" db="EMBL/GenBank/DDBJ databases">
        <title>Halonotius sp. F13-13 a new haloarchaeeon isolated from a solar saltern from Isla Cristina, Huelva, Spain.</title>
        <authorList>
            <person name="Duran-Viseras A."/>
            <person name="Sanchez-Porro C."/>
            <person name="Ventosa A."/>
        </authorList>
    </citation>
    <scope>NUCLEOTIDE SEQUENCE [LARGE SCALE GENOMIC DNA]</scope>
    <source>
        <strain evidence="2 3">CECT 7525</strain>
    </source>
</reference>
<dbReference type="EMBL" id="QMDW01000025">
    <property type="protein sequence ID" value="RJX48145.1"/>
    <property type="molecule type" value="Genomic_DNA"/>
</dbReference>
<accession>A0A3A6QBK1</accession>
<organism evidence="2 3">
    <name type="scientific">Halonotius pteroides</name>
    <dbReference type="NCBI Taxonomy" id="268735"/>
    <lineage>
        <taxon>Archaea</taxon>
        <taxon>Methanobacteriati</taxon>
        <taxon>Methanobacteriota</taxon>
        <taxon>Stenosarchaea group</taxon>
        <taxon>Halobacteria</taxon>
        <taxon>Halobacteriales</taxon>
        <taxon>Haloferacaceae</taxon>
        <taxon>Halonotius</taxon>
    </lineage>
</organism>
<dbReference type="AlphaFoldDB" id="A0A3A6QBK1"/>
<comment type="caution">
    <text evidence="2">The sequence shown here is derived from an EMBL/GenBank/DDBJ whole genome shotgun (WGS) entry which is preliminary data.</text>
</comment>
<evidence type="ECO:0000313" key="3">
    <source>
        <dbReference type="Proteomes" id="UP000281564"/>
    </source>
</evidence>
<feature type="domain" description="DUF7999" evidence="1">
    <location>
        <begin position="1"/>
        <end position="80"/>
    </location>
</feature>
<dbReference type="InterPro" id="IPR058312">
    <property type="entry name" value="DUF7999"/>
</dbReference>
<evidence type="ECO:0000259" key="1">
    <source>
        <dbReference type="Pfam" id="PF26006"/>
    </source>
</evidence>
<dbReference type="Pfam" id="PF26006">
    <property type="entry name" value="DUF7999"/>
    <property type="match status" value="1"/>
</dbReference>
<gene>
    <name evidence="2" type="ORF">DP106_12995</name>
</gene>
<dbReference type="Proteomes" id="UP000281564">
    <property type="component" value="Unassembled WGS sequence"/>
</dbReference>
<name>A0A3A6QBK1_9EURY</name>
<evidence type="ECO:0000313" key="2">
    <source>
        <dbReference type="EMBL" id="RJX48145.1"/>
    </source>
</evidence>
<dbReference type="OrthoDB" id="340706at2157"/>
<sequence>MSAQIAERHEQCTVVAEYNAYGAMTLQSSRGKTYQVVGATNRCVARQLAALTVGEETAVSLRQAPGRGNTWRAVAVRAAEPPAEPL</sequence>
<protein>
    <recommendedName>
        <fullName evidence="1">DUF7999 domain-containing protein</fullName>
    </recommendedName>
</protein>
<proteinExistence type="predicted"/>
<keyword evidence="3" id="KW-1185">Reference proteome</keyword>